<dbReference type="GO" id="GO:0016020">
    <property type="term" value="C:membrane"/>
    <property type="evidence" value="ECO:0007669"/>
    <property type="project" value="UniProtKB-SubCell"/>
</dbReference>
<feature type="transmembrane region" description="Helical" evidence="6">
    <location>
        <begin position="49"/>
        <end position="67"/>
    </location>
</feature>
<proteinExistence type="inferred from homology"/>
<evidence type="ECO:0000256" key="1">
    <source>
        <dbReference type="ARBA" id="ARBA00004141"/>
    </source>
</evidence>
<evidence type="ECO:0000313" key="9">
    <source>
        <dbReference type="Proteomes" id="UP001301769"/>
    </source>
</evidence>
<dbReference type="AlphaFoldDB" id="A0AAN6XYY1"/>
<evidence type="ECO:0000256" key="2">
    <source>
        <dbReference type="ARBA" id="ARBA00022692"/>
    </source>
</evidence>
<feature type="transmembrane region" description="Helical" evidence="6">
    <location>
        <begin position="166"/>
        <end position="190"/>
    </location>
</feature>
<gene>
    <name evidence="8" type="ORF">QBC37DRAFT_450928</name>
</gene>
<reference evidence="8" key="2">
    <citation type="submission" date="2023-05" db="EMBL/GenBank/DDBJ databases">
        <authorList>
            <consortium name="Lawrence Berkeley National Laboratory"/>
            <person name="Steindorff A."/>
            <person name="Hensen N."/>
            <person name="Bonometti L."/>
            <person name="Westerberg I."/>
            <person name="Brannstrom I.O."/>
            <person name="Guillou S."/>
            <person name="Cros-Aarteil S."/>
            <person name="Calhoun S."/>
            <person name="Haridas S."/>
            <person name="Kuo A."/>
            <person name="Mondo S."/>
            <person name="Pangilinan J."/>
            <person name="Riley R."/>
            <person name="Labutti K."/>
            <person name="Andreopoulos B."/>
            <person name="Lipzen A."/>
            <person name="Chen C."/>
            <person name="Yanf M."/>
            <person name="Daum C."/>
            <person name="Ng V."/>
            <person name="Clum A."/>
            <person name="Ohm R."/>
            <person name="Martin F."/>
            <person name="Silar P."/>
            <person name="Natvig D."/>
            <person name="Lalanne C."/>
            <person name="Gautier V."/>
            <person name="Ament-Velasquez S.L."/>
            <person name="Kruys A."/>
            <person name="Hutchinson M.I."/>
            <person name="Powell A.J."/>
            <person name="Barry K."/>
            <person name="Miller A.N."/>
            <person name="Grigoriev I.V."/>
            <person name="Debuchy R."/>
            <person name="Gladieux P."/>
            <person name="Thoren M.H."/>
            <person name="Johannesson H."/>
        </authorList>
    </citation>
    <scope>NUCLEOTIDE SEQUENCE</scope>
    <source>
        <strain evidence="8">PSN293</strain>
    </source>
</reference>
<evidence type="ECO:0000256" key="3">
    <source>
        <dbReference type="ARBA" id="ARBA00022989"/>
    </source>
</evidence>
<dbReference type="Proteomes" id="UP001301769">
    <property type="component" value="Unassembled WGS sequence"/>
</dbReference>
<dbReference type="PANTHER" id="PTHR33048:SF123">
    <property type="entry name" value="INTEGRAL MEMBRANE PROTEIN"/>
    <property type="match status" value="1"/>
</dbReference>
<keyword evidence="2 6" id="KW-0812">Transmembrane</keyword>
<comment type="caution">
    <text evidence="8">The sequence shown here is derived from an EMBL/GenBank/DDBJ whole genome shotgun (WGS) entry which is preliminary data.</text>
</comment>
<feature type="domain" description="Rhodopsin" evidence="7">
    <location>
        <begin position="34"/>
        <end position="269"/>
    </location>
</feature>
<comment type="similarity">
    <text evidence="5">Belongs to the SAT4 family.</text>
</comment>
<accession>A0AAN6XYY1</accession>
<keyword evidence="4 6" id="KW-0472">Membrane</keyword>
<evidence type="ECO:0000256" key="4">
    <source>
        <dbReference type="ARBA" id="ARBA00023136"/>
    </source>
</evidence>
<protein>
    <submittedName>
        <fullName evidence="8">Satratoxin biosynthesis SC1 cluster protein 4</fullName>
    </submittedName>
</protein>
<evidence type="ECO:0000259" key="7">
    <source>
        <dbReference type="Pfam" id="PF20684"/>
    </source>
</evidence>
<feature type="transmembrane region" description="Helical" evidence="6">
    <location>
        <begin position="16"/>
        <end position="37"/>
    </location>
</feature>
<keyword evidence="9" id="KW-1185">Reference proteome</keyword>
<organism evidence="8 9">
    <name type="scientific">Rhypophila decipiens</name>
    <dbReference type="NCBI Taxonomy" id="261697"/>
    <lineage>
        <taxon>Eukaryota</taxon>
        <taxon>Fungi</taxon>
        <taxon>Dikarya</taxon>
        <taxon>Ascomycota</taxon>
        <taxon>Pezizomycotina</taxon>
        <taxon>Sordariomycetes</taxon>
        <taxon>Sordariomycetidae</taxon>
        <taxon>Sordariales</taxon>
        <taxon>Naviculisporaceae</taxon>
        <taxon>Rhypophila</taxon>
    </lineage>
</organism>
<keyword evidence="3 6" id="KW-1133">Transmembrane helix</keyword>
<feature type="transmembrane region" description="Helical" evidence="6">
    <location>
        <begin position="202"/>
        <end position="224"/>
    </location>
</feature>
<evidence type="ECO:0000256" key="6">
    <source>
        <dbReference type="SAM" id="Phobius"/>
    </source>
</evidence>
<evidence type="ECO:0000313" key="8">
    <source>
        <dbReference type="EMBL" id="KAK4209173.1"/>
    </source>
</evidence>
<dbReference type="InterPro" id="IPR049326">
    <property type="entry name" value="Rhodopsin_dom_fungi"/>
</dbReference>
<comment type="subcellular location">
    <subcellularLocation>
        <location evidence="1">Membrane</location>
        <topology evidence="1">Multi-pass membrane protein</topology>
    </subcellularLocation>
</comment>
<feature type="transmembrane region" description="Helical" evidence="6">
    <location>
        <begin position="87"/>
        <end position="112"/>
    </location>
</feature>
<evidence type="ECO:0000256" key="5">
    <source>
        <dbReference type="ARBA" id="ARBA00038359"/>
    </source>
</evidence>
<reference evidence="8" key="1">
    <citation type="journal article" date="2023" name="Mol. Phylogenet. Evol.">
        <title>Genome-scale phylogeny and comparative genomics of the fungal order Sordariales.</title>
        <authorList>
            <person name="Hensen N."/>
            <person name="Bonometti L."/>
            <person name="Westerberg I."/>
            <person name="Brannstrom I.O."/>
            <person name="Guillou S."/>
            <person name="Cros-Aarteil S."/>
            <person name="Calhoun S."/>
            <person name="Haridas S."/>
            <person name="Kuo A."/>
            <person name="Mondo S."/>
            <person name="Pangilinan J."/>
            <person name="Riley R."/>
            <person name="LaButti K."/>
            <person name="Andreopoulos B."/>
            <person name="Lipzen A."/>
            <person name="Chen C."/>
            <person name="Yan M."/>
            <person name="Daum C."/>
            <person name="Ng V."/>
            <person name="Clum A."/>
            <person name="Steindorff A."/>
            <person name="Ohm R.A."/>
            <person name="Martin F."/>
            <person name="Silar P."/>
            <person name="Natvig D.O."/>
            <person name="Lalanne C."/>
            <person name="Gautier V."/>
            <person name="Ament-Velasquez S.L."/>
            <person name="Kruys A."/>
            <person name="Hutchinson M.I."/>
            <person name="Powell A.J."/>
            <person name="Barry K."/>
            <person name="Miller A.N."/>
            <person name="Grigoriev I.V."/>
            <person name="Debuchy R."/>
            <person name="Gladieux P."/>
            <person name="Hiltunen Thoren M."/>
            <person name="Johannesson H."/>
        </authorList>
    </citation>
    <scope>NUCLEOTIDE SEQUENCE</scope>
    <source>
        <strain evidence="8">PSN293</strain>
    </source>
</reference>
<dbReference type="InterPro" id="IPR052337">
    <property type="entry name" value="SAT4-like"/>
</dbReference>
<dbReference type="PANTHER" id="PTHR33048">
    <property type="entry name" value="PTH11-LIKE INTEGRAL MEMBRANE PROTEIN (AFU_ORTHOLOGUE AFUA_5G11245)"/>
    <property type="match status" value="1"/>
</dbReference>
<name>A0AAN6XYY1_9PEZI</name>
<dbReference type="EMBL" id="MU858213">
    <property type="protein sequence ID" value="KAK4209173.1"/>
    <property type="molecule type" value="Genomic_DNA"/>
</dbReference>
<dbReference type="Pfam" id="PF20684">
    <property type="entry name" value="Fung_rhodopsin"/>
    <property type="match status" value="1"/>
</dbReference>
<feature type="transmembrane region" description="Helical" evidence="6">
    <location>
        <begin position="124"/>
        <end position="146"/>
    </location>
</feature>
<sequence length="407" mass="45949">MWYIGNIPIVEANHSIIATGFTFSILAFLTISTRIYTRAVLVKNLGVDDFLIVVAFLGSLSYLTASIEQMKYGLGSPGYPTDPPRFLQSLFATIISYNVTQMTIKFSILFQYRRIFQTQWAKRLLRLILVYFIAYGLQCVSMSILMCVPVRRYWDQADEGTCIDQFLLHFIQAAFNTFNDTILLIFPIPFLRKLNVNRRVKAILIGVFACGAFTCIIAGIRLHSIWLVHFKVAMDEQNIKSGDITLWSCLEINVSMICASVPALKAFFARYLPRFLRTSRLDISGPSGNQDRHDNYQRHQDWHDHFKPTKPNPDNSDIESSASQANLNKILVTVTVPDLLDDADAGLGCRLTDDIRLGRMSPGGERATGATTGKMEIMVQRTFETLAIETPREAARSEKNGDLFPGY</sequence>